<dbReference type="CDD" id="cd06170">
    <property type="entry name" value="LuxR_C_like"/>
    <property type="match status" value="1"/>
</dbReference>
<dbReference type="EMBL" id="VLNY01000023">
    <property type="protein sequence ID" value="KAA0017060.1"/>
    <property type="molecule type" value="Genomic_DNA"/>
</dbReference>
<dbReference type="GO" id="GO:0003677">
    <property type="term" value="F:DNA binding"/>
    <property type="evidence" value="ECO:0007669"/>
    <property type="project" value="InterPro"/>
</dbReference>
<dbReference type="Pfam" id="PF13191">
    <property type="entry name" value="AAA_16"/>
    <property type="match status" value="1"/>
</dbReference>
<dbReference type="InterPro" id="IPR000792">
    <property type="entry name" value="Tscrpt_reg_LuxR_C"/>
</dbReference>
<evidence type="ECO:0000313" key="4">
    <source>
        <dbReference type="EMBL" id="KAA0017060.1"/>
    </source>
</evidence>
<reference evidence="4 5" key="1">
    <citation type="submission" date="2019-07" db="EMBL/GenBank/DDBJ databases">
        <title>Rhodococcus cavernicolus sp. nov., isolated from a cave.</title>
        <authorList>
            <person name="Lee S.D."/>
        </authorList>
    </citation>
    <scope>NUCLEOTIDE SEQUENCE [LARGE SCALE GENOMIC DNA]</scope>
    <source>
        <strain evidence="4 5">C1-24</strain>
    </source>
</reference>
<dbReference type="Gene3D" id="3.40.50.300">
    <property type="entry name" value="P-loop containing nucleotide triphosphate hydrolases"/>
    <property type="match status" value="1"/>
</dbReference>
<name>A0A5A7S4A6_9NOCA</name>
<protein>
    <submittedName>
        <fullName evidence="4">LuxR family transcriptional regulator</fullName>
    </submittedName>
</protein>
<evidence type="ECO:0000256" key="1">
    <source>
        <dbReference type="ARBA" id="ARBA00022741"/>
    </source>
</evidence>
<evidence type="ECO:0000313" key="5">
    <source>
        <dbReference type="Proteomes" id="UP000322244"/>
    </source>
</evidence>
<keyword evidence="5" id="KW-1185">Reference proteome</keyword>
<accession>A0A5A7S4A6</accession>
<dbReference type="GO" id="GO:0005737">
    <property type="term" value="C:cytoplasm"/>
    <property type="evidence" value="ECO:0007669"/>
    <property type="project" value="TreeGrafter"/>
</dbReference>
<dbReference type="PANTHER" id="PTHR16305">
    <property type="entry name" value="TESTICULAR SOLUBLE ADENYLYL CYCLASE"/>
    <property type="match status" value="1"/>
</dbReference>
<dbReference type="InterPro" id="IPR036388">
    <property type="entry name" value="WH-like_DNA-bd_sf"/>
</dbReference>
<sequence length="867" mass="91950">MPTQWPTLGRSAQLGEISRALQTRNGSNGVVVTGPAGVGKTTLARDAVRASGLTSRWIVGTESAKKVPLGAFSHLISIEGPIEPATVLRAARAELVAPGGPAIIGVDDAHHLDNFSATLVHQLAISGAVRLVVTIRDGEQAPDAITALWKDEWLTRVELGAFTREQTVELAEAVLDGPLEGPSVDRIFRVSEGNPLFLRHLIEAAIAANSLRQTSGVWQLRGKGAAIGSKLDALVETRLGRLTQEERHVLEVLSFAEPMALDALADLTSAAGVEGAEREGMIRVLDRDSGIVVRLGHPLYGEVLSRRIPEADARCIRSEIVRRLSDPKPVHVVDQIRLAALALDSDTPPDPNMLVDASRDALRLGDIELCERLAGGAKSGGGGFFASVYLCHALSWLGRGEEVEAELAQYDPDTLNEFELLHWGLSRAANMFWMLSRPVDARALLDLLNSRASERMVFDLVAALESMFLVYADKPNKAVEVATRVMESPASPPLARAWAASAAVLGLAVVGSFDGMDALADEGLEAAYAAETGLLRYTIGLGLVLARAVSGDLASARELGVEYVDFAELQQPARSLGGILLGRAMFGQGDLVLASAELRQAAAALEGTGLAWEMLAPAYLAQSAAAQGSVKDAHNALERAELLFGEKCAMHYPDLLLARAWVAASEKDVDRARKFARDAATAAEGSGQLASAALALLTAVQFGDDTLAAELDRFERAVPTPVTAAAARMAHGLADRNGEALEAVARDFERIGMRLVAADAFAYAAVHHASADHKTGEAAAGASARRLAAECGGAETLALTATAKALPLTTREREVATMVANDMSNKEIAEKLVVSIRTVEGHIYRACSKLHVPDRAGLATVMRAELR</sequence>
<dbReference type="GO" id="GO:0004016">
    <property type="term" value="F:adenylate cyclase activity"/>
    <property type="evidence" value="ECO:0007669"/>
    <property type="project" value="TreeGrafter"/>
</dbReference>
<evidence type="ECO:0000259" key="3">
    <source>
        <dbReference type="PROSITE" id="PS50043"/>
    </source>
</evidence>
<dbReference type="InterPro" id="IPR027417">
    <property type="entry name" value="P-loop_NTPase"/>
</dbReference>
<gene>
    <name evidence="4" type="ORF">FOY51_25305</name>
</gene>
<feature type="domain" description="HTH luxR-type" evidence="3">
    <location>
        <begin position="801"/>
        <end position="866"/>
    </location>
</feature>
<dbReference type="Gene3D" id="1.10.10.10">
    <property type="entry name" value="Winged helix-like DNA-binding domain superfamily/Winged helix DNA-binding domain"/>
    <property type="match status" value="1"/>
</dbReference>
<dbReference type="SUPFAM" id="SSF46894">
    <property type="entry name" value="C-terminal effector domain of the bipartite response regulators"/>
    <property type="match status" value="1"/>
</dbReference>
<dbReference type="GO" id="GO:0006355">
    <property type="term" value="P:regulation of DNA-templated transcription"/>
    <property type="evidence" value="ECO:0007669"/>
    <property type="project" value="InterPro"/>
</dbReference>
<dbReference type="Proteomes" id="UP000322244">
    <property type="component" value="Unassembled WGS sequence"/>
</dbReference>
<dbReference type="PROSITE" id="PS00622">
    <property type="entry name" value="HTH_LUXR_1"/>
    <property type="match status" value="1"/>
</dbReference>
<dbReference type="InterPro" id="IPR016032">
    <property type="entry name" value="Sig_transdc_resp-reg_C-effctor"/>
</dbReference>
<evidence type="ECO:0000256" key="2">
    <source>
        <dbReference type="ARBA" id="ARBA00022840"/>
    </source>
</evidence>
<dbReference type="PRINTS" id="PR00038">
    <property type="entry name" value="HTHLUXR"/>
</dbReference>
<dbReference type="GO" id="GO:0005524">
    <property type="term" value="F:ATP binding"/>
    <property type="evidence" value="ECO:0007669"/>
    <property type="project" value="UniProtKB-KW"/>
</dbReference>
<dbReference type="InterPro" id="IPR041664">
    <property type="entry name" value="AAA_16"/>
</dbReference>
<dbReference type="SMART" id="SM00421">
    <property type="entry name" value="HTH_LUXR"/>
    <property type="match status" value="1"/>
</dbReference>
<dbReference type="RefSeq" id="WP_149433048.1">
    <property type="nucleotide sequence ID" value="NZ_VLNY01000023.1"/>
</dbReference>
<dbReference type="OrthoDB" id="3197423at2"/>
<dbReference type="SUPFAM" id="SSF52540">
    <property type="entry name" value="P-loop containing nucleoside triphosphate hydrolases"/>
    <property type="match status" value="1"/>
</dbReference>
<keyword evidence="2" id="KW-0067">ATP-binding</keyword>
<dbReference type="PROSITE" id="PS50043">
    <property type="entry name" value="HTH_LUXR_2"/>
    <property type="match status" value="1"/>
</dbReference>
<dbReference type="Pfam" id="PF00196">
    <property type="entry name" value="GerE"/>
    <property type="match status" value="1"/>
</dbReference>
<dbReference type="AlphaFoldDB" id="A0A5A7S4A6"/>
<keyword evidence="1" id="KW-0547">Nucleotide-binding</keyword>
<organism evidence="4 5">
    <name type="scientific">Antrihabitans cavernicola</name>
    <dbReference type="NCBI Taxonomy" id="2495913"/>
    <lineage>
        <taxon>Bacteria</taxon>
        <taxon>Bacillati</taxon>
        <taxon>Actinomycetota</taxon>
        <taxon>Actinomycetes</taxon>
        <taxon>Mycobacteriales</taxon>
        <taxon>Nocardiaceae</taxon>
        <taxon>Antrihabitans</taxon>
    </lineage>
</organism>
<comment type="caution">
    <text evidence="4">The sequence shown here is derived from an EMBL/GenBank/DDBJ whole genome shotgun (WGS) entry which is preliminary data.</text>
</comment>
<dbReference type="PANTHER" id="PTHR16305:SF28">
    <property type="entry name" value="GUANYLATE CYCLASE DOMAIN-CONTAINING PROTEIN"/>
    <property type="match status" value="1"/>
</dbReference>
<proteinExistence type="predicted"/>